<sequence>MMLKFFVLFASLPLIVSEEFFISPCHDEDEKIPWQSAINAGFRNYILNTTGVWSPVNYNCYFEEDLKKILSHSRIPVVFRFQIRNGPKLHSNDVTRMVFETLKEMKKQESYPKDPILSELEKVLIFKP</sequence>
<evidence type="ECO:0000256" key="1">
    <source>
        <dbReference type="SAM" id="SignalP"/>
    </source>
</evidence>
<reference evidence="2" key="1">
    <citation type="submission" date="2023-07" db="EMBL/GenBank/DDBJ databases">
        <authorList>
            <consortium name="CYATHOMIX"/>
        </authorList>
    </citation>
    <scope>NUCLEOTIDE SEQUENCE</scope>
    <source>
        <strain evidence="2">N/A</strain>
    </source>
</reference>
<keyword evidence="1" id="KW-0732">Signal</keyword>
<comment type="caution">
    <text evidence="2">The sequence shown here is derived from an EMBL/GenBank/DDBJ whole genome shotgun (WGS) entry which is preliminary data.</text>
</comment>
<evidence type="ECO:0000313" key="2">
    <source>
        <dbReference type="EMBL" id="CAJ0591806.1"/>
    </source>
</evidence>
<dbReference type="AlphaFoldDB" id="A0AA36DQ74"/>
<feature type="signal peptide" evidence="1">
    <location>
        <begin position="1"/>
        <end position="17"/>
    </location>
</feature>
<feature type="chain" id="PRO_5041220924" evidence="1">
    <location>
        <begin position="18"/>
        <end position="128"/>
    </location>
</feature>
<dbReference type="EMBL" id="CATQJL010000001">
    <property type="protein sequence ID" value="CAJ0591806.1"/>
    <property type="molecule type" value="Genomic_DNA"/>
</dbReference>
<keyword evidence="3" id="KW-1185">Reference proteome</keyword>
<name>A0AA36DQ74_CYLNA</name>
<organism evidence="2 3">
    <name type="scientific">Cylicocyclus nassatus</name>
    <name type="common">Nematode worm</name>
    <dbReference type="NCBI Taxonomy" id="53992"/>
    <lineage>
        <taxon>Eukaryota</taxon>
        <taxon>Metazoa</taxon>
        <taxon>Ecdysozoa</taxon>
        <taxon>Nematoda</taxon>
        <taxon>Chromadorea</taxon>
        <taxon>Rhabditida</taxon>
        <taxon>Rhabditina</taxon>
        <taxon>Rhabditomorpha</taxon>
        <taxon>Strongyloidea</taxon>
        <taxon>Strongylidae</taxon>
        <taxon>Cylicocyclus</taxon>
    </lineage>
</organism>
<accession>A0AA36DQ74</accession>
<gene>
    <name evidence="2" type="ORF">CYNAS_LOCUS3789</name>
</gene>
<dbReference type="Proteomes" id="UP001176961">
    <property type="component" value="Unassembled WGS sequence"/>
</dbReference>
<evidence type="ECO:0000313" key="3">
    <source>
        <dbReference type="Proteomes" id="UP001176961"/>
    </source>
</evidence>
<proteinExistence type="predicted"/>
<protein>
    <submittedName>
        <fullName evidence="2">Uncharacterized protein</fullName>
    </submittedName>
</protein>